<dbReference type="EMBL" id="QVLV01000004">
    <property type="protein sequence ID" value="RGE62625.1"/>
    <property type="molecule type" value="Genomic_DNA"/>
</dbReference>
<sequence>MWKKEIIYDSATPVLYYLVQEKGELFLKHTYDCACENPQVEECFIVPSKNTERNKACRISAKRPFQVMVKEDGHKAEILFDGAEEEISVTIYPGIPHCDIMGNSISLDFENGKEFEEAVYQFYWRTLLPSVAERTAGAGYPVRDGYVVSTLQKEVYAGTYPDVDHEFQIKGRAAMADSFDLGLIRRMLELQLKLMAEDPEQLYRDPCALQPNGVREYHVRRNSKDLQTNAVMFLITGNVEIIESAWLYVAASKDLAWFERNKEGLENSLTLVEDCMDRQGRLWSDVYYEDQIIKDGRECMSAALAADAMRRMADLERRAGDSEKEKHYLALERKLARAMTADLPAGFWDRENGRFADWVDRSGVRHDHIHLLANELPLLFGYADEAQEKAVQKLVEECFGEFQRFPTFLSARIQDYTDSEIGVPYDLCAAGRYWCWDFAYWVSQGRRDMLEQQLLAVCRQARLDDYLMGERYDMNYIFYQDDKNWHGAAHYYEYPCVFIWNLLRGYLGVQPDLDVDLRIAPMLNKTGRVRLEAKPYALEYEMKENSFSLTNLLDRQRTFLLCMDGKQKKVALGAGESLVWDMTEG</sequence>
<dbReference type="SUPFAM" id="SSF48208">
    <property type="entry name" value="Six-hairpin glycosidases"/>
    <property type="match status" value="1"/>
</dbReference>
<protein>
    <recommendedName>
        <fullName evidence="5">Alpha-L-rhamnosidase six-hairpin glycosidase domain-containing protein</fullName>
    </recommendedName>
</protein>
<evidence type="ECO:0000313" key="3">
    <source>
        <dbReference type="Proteomes" id="UP000260812"/>
    </source>
</evidence>
<dbReference type="InterPro" id="IPR012341">
    <property type="entry name" value="6hp_glycosidase-like_sf"/>
</dbReference>
<name>A0A3E3I870_9FIRM</name>
<evidence type="ECO:0008006" key="5">
    <source>
        <dbReference type="Google" id="ProtNLM"/>
    </source>
</evidence>
<reference evidence="1 4" key="1">
    <citation type="submission" date="2018-08" db="EMBL/GenBank/DDBJ databases">
        <title>A genome reference for cultivated species of the human gut microbiota.</title>
        <authorList>
            <person name="Zou Y."/>
            <person name="Xue W."/>
            <person name="Luo G."/>
        </authorList>
    </citation>
    <scope>NUCLEOTIDE SEQUENCE [LARGE SCALE GENOMIC DNA]</scope>
    <source>
        <strain evidence="2 4">AF26-4BH</strain>
        <strain evidence="1">TF05-5AC</strain>
    </source>
</reference>
<evidence type="ECO:0000313" key="4">
    <source>
        <dbReference type="Proteomes" id="UP000261166"/>
    </source>
</evidence>
<evidence type="ECO:0000313" key="1">
    <source>
        <dbReference type="EMBL" id="RGE62625.1"/>
    </source>
</evidence>
<dbReference type="AlphaFoldDB" id="A0A3E3I870"/>
<dbReference type="EMBL" id="QVLU01000036">
    <property type="protein sequence ID" value="RGE65357.1"/>
    <property type="molecule type" value="Genomic_DNA"/>
</dbReference>
<comment type="caution">
    <text evidence="1">The sequence shown here is derived from an EMBL/GenBank/DDBJ whole genome shotgun (WGS) entry which is preliminary data.</text>
</comment>
<dbReference type="RefSeq" id="WP_025489390.1">
    <property type="nucleotide sequence ID" value="NZ_JBKUNB010000005.1"/>
</dbReference>
<organism evidence="1 3">
    <name type="scientific">Eisenbergiella massiliensis</name>
    <dbReference type="NCBI Taxonomy" id="1720294"/>
    <lineage>
        <taxon>Bacteria</taxon>
        <taxon>Bacillati</taxon>
        <taxon>Bacillota</taxon>
        <taxon>Clostridia</taxon>
        <taxon>Lachnospirales</taxon>
        <taxon>Lachnospiraceae</taxon>
        <taxon>Eisenbergiella</taxon>
    </lineage>
</organism>
<dbReference type="Proteomes" id="UP000260812">
    <property type="component" value="Unassembled WGS sequence"/>
</dbReference>
<dbReference type="GO" id="GO:0005975">
    <property type="term" value="P:carbohydrate metabolic process"/>
    <property type="evidence" value="ECO:0007669"/>
    <property type="project" value="InterPro"/>
</dbReference>
<proteinExistence type="predicted"/>
<dbReference type="Gene3D" id="1.50.10.10">
    <property type="match status" value="1"/>
</dbReference>
<gene>
    <name evidence="2" type="ORF">DWY69_26180</name>
    <name evidence="1" type="ORF">DXC51_08550</name>
</gene>
<dbReference type="Proteomes" id="UP000261166">
    <property type="component" value="Unassembled WGS sequence"/>
</dbReference>
<keyword evidence="3" id="KW-1185">Reference proteome</keyword>
<dbReference type="OrthoDB" id="5092289at2"/>
<accession>A0A3E3I870</accession>
<dbReference type="InterPro" id="IPR008928">
    <property type="entry name" value="6-hairpin_glycosidase_sf"/>
</dbReference>
<dbReference type="GeneID" id="97986927"/>
<evidence type="ECO:0000313" key="2">
    <source>
        <dbReference type="EMBL" id="RGE65357.1"/>
    </source>
</evidence>